<sequence length="395" mass="40509">MSALVEESSAELRLSSQSSGLSRVFRGGLLLGTGLVCLPVLSGLSPQPLQAASAATALSKQSFVADAVARSGPAVVTLETSRTVRSMGMAGLPQGLLADPLFQHFFGLPGRVAPRSRIERGQGSGVIFSAEGLVLTNAHVVEKTDQLMVGLPDGRRVPGRLVGQDKITDLAVVQLDGSGPWPTAPLGDSDQLRVGDWAIAVGNPFGLENTVTLGIVSNLNRNVSQLGISGKRLDLIQTDAAINPGNSGGPLLNSEGNVVGINTLVRSGPGAGLGFAIPINRARTIAQQLVERGRASHPMVGVGLSPVPSARSGEANSPGAVIRSVVPDGPAARAGLKVDDVIISVEGLPIDGPAEVVSAIDRHGVGRPITFGLIRGDSRIELAVTPVELTAMQAP</sequence>
<proteinExistence type="inferred from homology"/>
<dbReference type="PRINTS" id="PR00834">
    <property type="entry name" value="PROTEASES2C"/>
</dbReference>
<keyword evidence="2 5" id="KW-0645">Protease</keyword>
<dbReference type="Pfam" id="PF13365">
    <property type="entry name" value="Trypsin_2"/>
    <property type="match status" value="1"/>
</dbReference>
<dbReference type="InterPro" id="IPR009003">
    <property type="entry name" value="Peptidase_S1_PA"/>
</dbReference>
<dbReference type="RefSeq" id="WP_011131003.1">
    <property type="nucleotide sequence ID" value="NC_005071.1"/>
</dbReference>
<dbReference type="Proteomes" id="UP000001423">
    <property type="component" value="Chromosome"/>
</dbReference>
<evidence type="ECO:0000256" key="1">
    <source>
        <dbReference type="ARBA" id="ARBA00010541"/>
    </source>
</evidence>
<dbReference type="GO" id="GO:0004252">
    <property type="term" value="F:serine-type endopeptidase activity"/>
    <property type="evidence" value="ECO:0007669"/>
    <property type="project" value="InterPro"/>
</dbReference>
<dbReference type="SUPFAM" id="SSF50156">
    <property type="entry name" value="PDZ domain-like"/>
    <property type="match status" value="1"/>
</dbReference>
<dbReference type="OrthoDB" id="9807133at2"/>
<dbReference type="EMBL" id="BX548175">
    <property type="protein sequence ID" value="CAE21811.1"/>
    <property type="molecule type" value="Genomic_DNA"/>
</dbReference>
<dbReference type="InterPro" id="IPR043504">
    <property type="entry name" value="Peptidase_S1_PA_chymotrypsin"/>
</dbReference>
<keyword evidence="3 5" id="KW-0378">Hydrolase</keyword>
<protein>
    <submittedName>
        <fullName evidence="5">Possible serine protease</fullName>
        <ecNumber evidence="5">3.4.21.-</ecNumber>
    </submittedName>
</protein>
<dbReference type="KEGG" id="pmt:PMT_1636"/>
<organism evidence="5 6">
    <name type="scientific">Prochlorococcus marinus (strain MIT 9313)</name>
    <dbReference type="NCBI Taxonomy" id="74547"/>
    <lineage>
        <taxon>Bacteria</taxon>
        <taxon>Bacillati</taxon>
        <taxon>Cyanobacteriota</taxon>
        <taxon>Cyanophyceae</taxon>
        <taxon>Synechococcales</taxon>
        <taxon>Prochlorococcaceae</taxon>
        <taxon>Prochlorococcus</taxon>
    </lineage>
</organism>
<keyword evidence="6" id="KW-1185">Reference proteome</keyword>
<reference evidence="5 6" key="1">
    <citation type="journal article" date="2003" name="Nature">
        <title>Genome divergence in two Prochlorococcus ecotypes reflects oceanic niche differentiation.</title>
        <authorList>
            <person name="Rocap G."/>
            <person name="Larimer F.W."/>
            <person name="Lamerdin J.E."/>
            <person name="Malfatti S."/>
            <person name="Chain P."/>
            <person name="Ahlgren N.A."/>
            <person name="Arellano A."/>
            <person name="Coleman M."/>
            <person name="Hauser L."/>
            <person name="Hess W.R."/>
            <person name="Johnson Z.I."/>
            <person name="Land M.L."/>
            <person name="Lindell D."/>
            <person name="Post A.F."/>
            <person name="Regala W."/>
            <person name="Shah M."/>
            <person name="Shaw S.L."/>
            <person name="Steglich C."/>
            <person name="Sullivan M.B."/>
            <person name="Ting C.S."/>
            <person name="Tolonen A."/>
            <person name="Webb E.A."/>
            <person name="Zinser E.R."/>
            <person name="Chisholm S.W."/>
        </authorList>
    </citation>
    <scope>NUCLEOTIDE SEQUENCE [LARGE SCALE GENOMIC DNA]</scope>
    <source>
        <strain evidence="6">MIT 9313</strain>
    </source>
</reference>
<dbReference type="Gene3D" id="2.40.10.10">
    <property type="entry name" value="Trypsin-like serine proteases"/>
    <property type="match status" value="2"/>
</dbReference>
<dbReference type="PANTHER" id="PTHR22939">
    <property type="entry name" value="SERINE PROTEASE FAMILY S1C HTRA-RELATED"/>
    <property type="match status" value="1"/>
</dbReference>
<feature type="domain" description="PDZ" evidence="4">
    <location>
        <begin position="289"/>
        <end position="352"/>
    </location>
</feature>
<gene>
    <name evidence="5" type="ordered locus">PMT_1636</name>
</gene>
<dbReference type="SMART" id="SM00228">
    <property type="entry name" value="PDZ"/>
    <property type="match status" value="1"/>
</dbReference>
<dbReference type="PROSITE" id="PS50106">
    <property type="entry name" value="PDZ"/>
    <property type="match status" value="1"/>
</dbReference>
<dbReference type="SMR" id="Q7V5C8"/>
<comment type="similarity">
    <text evidence="1">Belongs to the peptidase S1C family.</text>
</comment>
<accession>Q7V5C8</accession>
<dbReference type="InterPro" id="IPR036034">
    <property type="entry name" value="PDZ_sf"/>
</dbReference>
<dbReference type="SUPFAM" id="SSF50494">
    <property type="entry name" value="Trypsin-like serine proteases"/>
    <property type="match status" value="1"/>
</dbReference>
<name>Q7V5C8_PROMM</name>
<evidence type="ECO:0000313" key="6">
    <source>
        <dbReference type="Proteomes" id="UP000001423"/>
    </source>
</evidence>
<dbReference type="Gene3D" id="2.30.42.10">
    <property type="match status" value="1"/>
</dbReference>
<evidence type="ECO:0000256" key="2">
    <source>
        <dbReference type="ARBA" id="ARBA00022670"/>
    </source>
</evidence>
<dbReference type="EC" id="3.4.21.-" evidence="5"/>
<dbReference type="InterPro" id="IPR001940">
    <property type="entry name" value="Peptidase_S1C"/>
</dbReference>
<dbReference type="PANTHER" id="PTHR22939:SF129">
    <property type="entry name" value="SERINE PROTEASE HTRA2, MITOCHONDRIAL"/>
    <property type="match status" value="1"/>
</dbReference>
<dbReference type="HOGENOM" id="CLU_020120_1_2_3"/>
<dbReference type="InterPro" id="IPR001478">
    <property type="entry name" value="PDZ"/>
</dbReference>
<evidence type="ECO:0000313" key="5">
    <source>
        <dbReference type="EMBL" id="CAE21811.1"/>
    </source>
</evidence>
<dbReference type="Pfam" id="PF13180">
    <property type="entry name" value="PDZ_2"/>
    <property type="match status" value="1"/>
</dbReference>
<dbReference type="CDD" id="cd06779">
    <property type="entry name" value="cpPDZ_Deg_HtrA-like"/>
    <property type="match status" value="1"/>
</dbReference>
<dbReference type="AlphaFoldDB" id="Q7V5C8"/>
<dbReference type="GO" id="GO:0006508">
    <property type="term" value="P:proteolysis"/>
    <property type="evidence" value="ECO:0007669"/>
    <property type="project" value="UniProtKB-KW"/>
</dbReference>
<evidence type="ECO:0000256" key="3">
    <source>
        <dbReference type="ARBA" id="ARBA00022801"/>
    </source>
</evidence>
<evidence type="ECO:0000259" key="4">
    <source>
        <dbReference type="PROSITE" id="PS50106"/>
    </source>
</evidence>
<dbReference type="MEROPS" id="S01.482"/>
<dbReference type="eggNOG" id="COG0265">
    <property type="taxonomic scope" value="Bacteria"/>
</dbReference>